<accession>A0A5J4PNP6</accession>
<reference evidence="8" key="1">
    <citation type="submission" date="2019-03" db="EMBL/GenBank/DDBJ databases">
        <title>Single cell metagenomics reveals metabolic interactions within the superorganism composed of flagellate Streblomastix strix and complex community of Bacteroidetes bacteria on its surface.</title>
        <authorList>
            <person name="Treitli S.C."/>
            <person name="Kolisko M."/>
            <person name="Husnik F."/>
            <person name="Keeling P."/>
            <person name="Hampl V."/>
        </authorList>
    </citation>
    <scope>NUCLEOTIDE SEQUENCE</scope>
    <source>
        <strain evidence="8">STM</strain>
    </source>
</reference>
<evidence type="ECO:0000256" key="2">
    <source>
        <dbReference type="ARBA" id="ARBA00022448"/>
    </source>
</evidence>
<name>A0A5J4PNP6_9ZZZZ</name>
<dbReference type="EMBL" id="SNRY01007075">
    <property type="protein sequence ID" value="KAA6311157.1"/>
    <property type="molecule type" value="Genomic_DNA"/>
</dbReference>
<dbReference type="PANTHER" id="PTHR43243:SF4">
    <property type="entry name" value="CATIONIC AMINO ACID TRANSPORTER 4"/>
    <property type="match status" value="1"/>
</dbReference>
<dbReference type="Gene3D" id="1.20.1740.10">
    <property type="entry name" value="Amino acid/polyamine transporter I"/>
    <property type="match status" value="1"/>
</dbReference>
<organism evidence="8">
    <name type="scientific">termite gut metagenome</name>
    <dbReference type="NCBI Taxonomy" id="433724"/>
    <lineage>
        <taxon>unclassified sequences</taxon>
        <taxon>metagenomes</taxon>
        <taxon>organismal metagenomes</taxon>
    </lineage>
</organism>
<dbReference type="InterPro" id="IPR002293">
    <property type="entry name" value="AA/rel_permease1"/>
</dbReference>
<sequence>MSIFQKKSISSLLVEARDEGAHTLRRTLGPYKLIALGLGAIIGAGLFSITGNAAADYAGPAITISFAIAAAGCCFAGLCYAEFASMLPVAGSAYTYSYATLGEFIAWVIGWDLILEYAVASATVSISWSRYVVKLLESFQIHLPDALTACPWDG</sequence>
<evidence type="ECO:0000313" key="8">
    <source>
        <dbReference type="EMBL" id="KAA6311157.1"/>
    </source>
</evidence>
<feature type="transmembrane region" description="Helical" evidence="6">
    <location>
        <begin position="61"/>
        <end position="81"/>
    </location>
</feature>
<evidence type="ECO:0000256" key="4">
    <source>
        <dbReference type="ARBA" id="ARBA00022989"/>
    </source>
</evidence>
<evidence type="ECO:0000256" key="3">
    <source>
        <dbReference type="ARBA" id="ARBA00022692"/>
    </source>
</evidence>
<dbReference type="PANTHER" id="PTHR43243">
    <property type="entry name" value="INNER MEMBRANE TRANSPORTER YGJI-RELATED"/>
    <property type="match status" value="1"/>
</dbReference>
<dbReference type="EMBL" id="SNRY01007083">
    <property type="protein sequence ID" value="KAA6311140.1"/>
    <property type="molecule type" value="Genomic_DNA"/>
</dbReference>
<keyword evidence="3 6" id="KW-0812">Transmembrane</keyword>
<comment type="caution">
    <text evidence="8">The sequence shown here is derived from an EMBL/GenBank/DDBJ whole genome shotgun (WGS) entry which is preliminary data.</text>
</comment>
<feature type="non-terminal residue" evidence="8">
    <location>
        <position position="154"/>
    </location>
</feature>
<dbReference type="GO" id="GO:0016020">
    <property type="term" value="C:membrane"/>
    <property type="evidence" value="ECO:0007669"/>
    <property type="project" value="UniProtKB-SubCell"/>
</dbReference>
<proteinExistence type="predicted"/>
<dbReference type="Pfam" id="PF13520">
    <property type="entry name" value="AA_permease_2"/>
    <property type="match status" value="1"/>
</dbReference>
<evidence type="ECO:0000256" key="1">
    <source>
        <dbReference type="ARBA" id="ARBA00004141"/>
    </source>
</evidence>
<dbReference type="GO" id="GO:0015171">
    <property type="term" value="F:amino acid transmembrane transporter activity"/>
    <property type="evidence" value="ECO:0007669"/>
    <property type="project" value="TreeGrafter"/>
</dbReference>
<evidence type="ECO:0000313" key="7">
    <source>
        <dbReference type="EMBL" id="KAA6311140.1"/>
    </source>
</evidence>
<protein>
    <submittedName>
        <fullName evidence="8">Putative amino acid permease</fullName>
    </submittedName>
</protein>
<evidence type="ECO:0000256" key="5">
    <source>
        <dbReference type="ARBA" id="ARBA00023136"/>
    </source>
</evidence>
<keyword evidence="5 6" id="KW-0472">Membrane</keyword>
<gene>
    <name evidence="8" type="ORF">EZS27_037662</name>
    <name evidence="7" type="ORF">EZS27_037677</name>
</gene>
<evidence type="ECO:0000256" key="6">
    <source>
        <dbReference type="SAM" id="Phobius"/>
    </source>
</evidence>
<keyword evidence="4 6" id="KW-1133">Transmembrane helix</keyword>
<keyword evidence="2" id="KW-0813">Transport</keyword>
<dbReference type="AlphaFoldDB" id="A0A5J4PNP6"/>
<feature type="transmembrane region" description="Helical" evidence="6">
    <location>
        <begin position="33"/>
        <end position="55"/>
    </location>
</feature>
<comment type="subcellular location">
    <subcellularLocation>
        <location evidence="1">Membrane</location>
        <topology evidence="1">Multi-pass membrane protein</topology>
    </subcellularLocation>
</comment>